<keyword evidence="2" id="KW-1185">Reference proteome</keyword>
<accession>A0AA88WVI1</accession>
<gene>
    <name evidence="1" type="ORF">RJ639_035960</name>
</gene>
<protein>
    <submittedName>
        <fullName evidence="1">Uncharacterized protein</fullName>
    </submittedName>
</protein>
<feature type="non-terminal residue" evidence="1">
    <location>
        <position position="535"/>
    </location>
</feature>
<dbReference type="AlphaFoldDB" id="A0AA88WVI1"/>
<evidence type="ECO:0000313" key="1">
    <source>
        <dbReference type="EMBL" id="KAK3031823.1"/>
    </source>
</evidence>
<dbReference type="EMBL" id="JAVXUP010000292">
    <property type="protein sequence ID" value="KAK3031823.1"/>
    <property type="molecule type" value="Genomic_DNA"/>
</dbReference>
<sequence length="535" mass="61848">MVQLFLSEPLWSEGVDDESFKQMISVLNKLEAIIWSVLSSGGRSEARLWLCNTLSGMKSITPRHHTELFVNLLRSKPFKHGLAAQLFHMIFEKQPHKAGPIIAKKSYMLATFFRGKLVLVFQRIWVPFLVDRNPRRILQWFSGFATSGDSEHKRGAKALSQFAFVNRDICWEELEWKGKHGQSPAMVATKPHYFLDLDVLQTVENFLEYVPEFFSSDEFAESLRDGEILLMDTKFFVNMFVGLMYEEDLKDVWEVVNQFLMGESFSSLCRRLLIVLEERDLCLFLKLLRKLLDPRMEYMDIHSPSYWLEISISKCGGSESIDRLLLLNAVVSQGRQLLRLIREEEGHQQILRQICTSAGNAKCLTPILSKCVKTKTIESVKWLGLQSWALHYTMSEEYQSPDSWESLFLANAISFRKSDKYPLLRYSRFSEGSESDLEERSLVGVKRKKKQKSTKKRRRDLDDYGSSGNELLDLDMSNRRFTVQSNAGSWLLSTDQFSTSLTTVSGFTRVPIKALLLYMDDMGVRQVEKCSLNFW</sequence>
<dbReference type="Proteomes" id="UP001188597">
    <property type="component" value="Unassembled WGS sequence"/>
</dbReference>
<comment type="caution">
    <text evidence="1">The sequence shown here is derived from an EMBL/GenBank/DDBJ whole genome shotgun (WGS) entry which is preliminary data.</text>
</comment>
<dbReference type="PANTHER" id="PTHR37766">
    <property type="entry name" value="OS01G0897100 PROTEIN"/>
    <property type="match status" value="1"/>
</dbReference>
<organism evidence="1 2">
    <name type="scientific">Escallonia herrerae</name>
    <dbReference type="NCBI Taxonomy" id="1293975"/>
    <lineage>
        <taxon>Eukaryota</taxon>
        <taxon>Viridiplantae</taxon>
        <taxon>Streptophyta</taxon>
        <taxon>Embryophyta</taxon>
        <taxon>Tracheophyta</taxon>
        <taxon>Spermatophyta</taxon>
        <taxon>Magnoliopsida</taxon>
        <taxon>eudicotyledons</taxon>
        <taxon>Gunneridae</taxon>
        <taxon>Pentapetalae</taxon>
        <taxon>asterids</taxon>
        <taxon>campanulids</taxon>
        <taxon>Escalloniales</taxon>
        <taxon>Escalloniaceae</taxon>
        <taxon>Escallonia</taxon>
    </lineage>
</organism>
<dbReference type="PANTHER" id="PTHR37766:SF1">
    <property type="entry name" value="OS01G0897100 PROTEIN"/>
    <property type="match status" value="1"/>
</dbReference>
<evidence type="ECO:0000313" key="2">
    <source>
        <dbReference type="Proteomes" id="UP001188597"/>
    </source>
</evidence>
<name>A0AA88WVI1_9ASTE</name>
<reference evidence="1" key="1">
    <citation type="submission" date="2022-12" db="EMBL/GenBank/DDBJ databases">
        <title>Draft genome assemblies for two species of Escallonia (Escalloniales).</title>
        <authorList>
            <person name="Chanderbali A."/>
            <person name="Dervinis C."/>
            <person name="Anghel I."/>
            <person name="Soltis D."/>
            <person name="Soltis P."/>
            <person name="Zapata F."/>
        </authorList>
    </citation>
    <scope>NUCLEOTIDE SEQUENCE</scope>
    <source>
        <strain evidence="1">UCBG64.0493</strain>
        <tissue evidence="1">Leaf</tissue>
    </source>
</reference>
<proteinExistence type="predicted"/>